<reference evidence="3" key="1">
    <citation type="journal article" date="2013" name="G3 (Bethesda)">
        <title>Comparative genomics of a plant-pathogenic fungus, Pyrenophora tritici-repentis, reveals transduplication and the impact of repeat elements on pathogenicity and population divergence.</title>
        <authorList>
            <person name="Manning V.A."/>
            <person name="Pandelova I."/>
            <person name="Dhillon B."/>
            <person name="Wilhelm L.J."/>
            <person name="Goodwin S.B."/>
            <person name="Berlin A.M."/>
            <person name="Figueroa M."/>
            <person name="Freitag M."/>
            <person name="Hane J.K."/>
            <person name="Henrissat B."/>
            <person name="Holman W.H."/>
            <person name="Kodira C.D."/>
            <person name="Martin J."/>
            <person name="Oliver R.P."/>
            <person name="Robbertse B."/>
            <person name="Schackwitz W."/>
            <person name="Schwartz D.C."/>
            <person name="Spatafora J.W."/>
            <person name="Turgeon B.G."/>
            <person name="Yandava C."/>
            <person name="Young S."/>
            <person name="Zhou S."/>
            <person name="Zeng Q."/>
            <person name="Grigoriev I.V."/>
            <person name="Ma L.-J."/>
            <person name="Ciuffetti L.M."/>
        </authorList>
    </citation>
    <scope>NUCLEOTIDE SEQUENCE [LARGE SCALE GENOMIC DNA]</scope>
    <source>
        <strain evidence="3">Pt-1C-BFP</strain>
    </source>
</reference>
<dbReference type="Proteomes" id="UP000001471">
    <property type="component" value="Unassembled WGS sequence"/>
</dbReference>
<feature type="region of interest" description="Disordered" evidence="1">
    <location>
        <begin position="377"/>
        <end position="465"/>
    </location>
</feature>
<feature type="compositionally biased region" description="Basic and acidic residues" evidence="1">
    <location>
        <begin position="308"/>
        <end position="325"/>
    </location>
</feature>
<name>B2WBT6_PYRTR</name>
<evidence type="ECO:0000313" key="3">
    <source>
        <dbReference type="Proteomes" id="UP000001471"/>
    </source>
</evidence>
<evidence type="ECO:0000313" key="2">
    <source>
        <dbReference type="EMBL" id="EDU50018.1"/>
    </source>
</evidence>
<organism evidence="2 3">
    <name type="scientific">Pyrenophora tritici-repentis (strain Pt-1C-BFP)</name>
    <name type="common">Wheat tan spot fungus</name>
    <name type="synonym">Drechslera tritici-repentis</name>
    <dbReference type="NCBI Taxonomy" id="426418"/>
    <lineage>
        <taxon>Eukaryota</taxon>
        <taxon>Fungi</taxon>
        <taxon>Dikarya</taxon>
        <taxon>Ascomycota</taxon>
        <taxon>Pezizomycotina</taxon>
        <taxon>Dothideomycetes</taxon>
        <taxon>Pleosporomycetidae</taxon>
        <taxon>Pleosporales</taxon>
        <taxon>Pleosporineae</taxon>
        <taxon>Pleosporaceae</taxon>
        <taxon>Pyrenophora</taxon>
    </lineage>
</organism>
<feature type="region of interest" description="Disordered" evidence="1">
    <location>
        <begin position="201"/>
        <end position="272"/>
    </location>
</feature>
<dbReference type="KEGG" id="ptrr:6345371"/>
<protein>
    <submittedName>
        <fullName evidence="2">Uncharacterized protein</fullName>
    </submittedName>
</protein>
<dbReference type="InParanoid" id="B2WBT6"/>
<dbReference type="EMBL" id="DS231621">
    <property type="protein sequence ID" value="EDU50018.1"/>
    <property type="molecule type" value="Genomic_DNA"/>
</dbReference>
<dbReference type="GeneID" id="6345371"/>
<feature type="region of interest" description="Disordered" evidence="1">
    <location>
        <begin position="303"/>
        <end position="343"/>
    </location>
</feature>
<accession>B2WBT6</accession>
<evidence type="ECO:0000256" key="1">
    <source>
        <dbReference type="SAM" id="MobiDB-lite"/>
    </source>
</evidence>
<dbReference type="HOGENOM" id="CLU_609725_0_0_1"/>
<gene>
    <name evidence="2" type="ORF">PTRG_07099</name>
</gene>
<sequence>MSVPRAYRNYVNLGRLYSMPPYAITPSRGLVRSRNTVNLGNLYASSRSLTPPGWAYFDDGSVFILPARWLPHDVFEARMKIAAHFVSEPTPKMQEMRHNDQRRKRCIIINKNGREVRENIYRLVARNAQDLQSLSVADSPFENVQLQLDPTGSRPVSARFSDAMPFKQKHRARNSEALETFRGTLIDGVLQPNVRLGNGLRLSNNYDFLDPESTERGTKATKRPKGVAPPPEPLEKPLSQSDVRSSRKRPLAPESDRPRLLTRSPSRLLPRSRDLERREAQIAERERELLQIQQRLLLQTVRSQRSLSRRDRPVRSPPREYNTQHDHRRQRPTSAHIDDDSTSKIADIEARERALQQQEELLRYKRKAWLLEQKLAQATGRPPSKRVPSHRDVGVEEYNAPSPHEPRLDQGTAMSNPQYDLSDGDTSPGHDLGDISPPDALQSLRSRIQLPTRGKLRSNQGPRRG</sequence>
<dbReference type="OMA" id="ERDANIY"/>
<dbReference type="eggNOG" id="ENOG502R393">
    <property type="taxonomic scope" value="Eukaryota"/>
</dbReference>
<dbReference type="AlphaFoldDB" id="B2WBT6"/>
<dbReference type="OrthoDB" id="3800277at2759"/>
<proteinExistence type="predicted"/>
<dbReference type="STRING" id="426418.B2WBT6"/>